<comment type="caution">
    <text evidence="9">The sequence shown here is derived from an EMBL/GenBank/DDBJ whole genome shotgun (WGS) entry which is preliminary data.</text>
</comment>
<keyword evidence="10" id="KW-1185">Reference proteome</keyword>
<evidence type="ECO:0000313" key="9">
    <source>
        <dbReference type="EMBL" id="EET61066.1"/>
    </source>
</evidence>
<dbReference type="GO" id="GO:0016036">
    <property type="term" value="P:cellular response to phosphate starvation"/>
    <property type="evidence" value="ECO:0007669"/>
    <property type="project" value="TreeGrafter"/>
</dbReference>
<dbReference type="CDD" id="cd00075">
    <property type="entry name" value="HATPase"/>
    <property type="match status" value="1"/>
</dbReference>
<dbReference type="SMART" id="SM00387">
    <property type="entry name" value="HATPase_c"/>
    <property type="match status" value="1"/>
</dbReference>
<dbReference type="InterPro" id="IPR003661">
    <property type="entry name" value="HisK_dim/P_dom"/>
</dbReference>
<evidence type="ECO:0000256" key="1">
    <source>
        <dbReference type="ARBA" id="ARBA00000085"/>
    </source>
</evidence>
<dbReference type="InterPro" id="IPR005467">
    <property type="entry name" value="His_kinase_dom"/>
</dbReference>
<gene>
    <name evidence="9" type="ORF">BRYFOR_06710</name>
</gene>
<evidence type="ECO:0000256" key="6">
    <source>
        <dbReference type="ARBA" id="ARBA00022777"/>
    </source>
</evidence>
<dbReference type="STRING" id="168384.SAMN05660368_01045"/>
<dbReference type="GO" id="GO:0005886">
    <property type="term" value="C:plasma membrane"/>
    <property type="evidence" value="ECO:0007669"/>
    <property type="project" value="TreeGrafter"/>
</dbReference>
<dbReference type="SUPFAM" id="SSF47384">
    <property type="entry name" value="Homodimeric domain of signal transducing histidine kinase"/>
    <property type="match status" value="1"/>
</dbReference>
<keyword evidence="7" id="KW-0902">Two-component regulatory system</keyword>
<dbReference type="eggNOG" id="COG2205">
    <property type="taxonomic scope" value="Bacteria"/>
</dbReference>
<dbReference type="AlphaFoldDB" id="C6LDL2"/>
<sequence length="275" mass="30972">EGEREFEDVCANFNEMRASLLEAQEKNRKYEKARTDMIAGISHDLRTPLTAIRGTIKGLLDGVAATPERQKKFLETAYRRTGEMNVLLNRLFYISKLETGNMPLHMQTIEIADFIRNYVRGKRETLENEPVELTADIRAAGAVSADAEELWRIFDNLLENSRKYGGAVPLKVKIVLDKTQEGFRICFSDNGAGVPEEKLPFIFDEFYRGDESRNHRDGNGLGLYIVRYLMEAMGGSVRAENADGLAVYLELKEIARPGGQQSRIDSNESGADGRK</sequence>
<reference evidence="9" key="1">
    <citation type="submission" date="2009-07" db="EMBL/GenBank/DDBJ databases">
        <authorList>
            <person name="Weinstock G."/>
            <person name="Sodergren E."/>
            <person name="Clifton S."/>
            <person name="Fulton L."/>
            <person name="Fulton B."/>
            <person name="Courtney L."/>
            <person name="Fronick C."/>
            <person name="Harrison M."/>
            <person name="Strong C."/>
            <person name="Farmer C."/>
            <person name="Delahaunty K."/>
            <person name="Markovic C."/>
            <person name="Hall O."/>
            <person name="Minx P."/>
            <person name="Tomlinson C."/>
            <person name="Mitreva M."/>
            <person name="Nelson J."/>
            <person name="Hou S."/>
            <person name="Wollam A."/>
            <person name="Pepin K.H."/>
            <person name="Johnson M."/>
            <person name="Bhonagiri V."/>
            <person name="Nash W.E."/>
            <person name="Warren W."/>
            <person name="Chinwalla A."/>
            <person name="Mardis E.R."/>
            <person name="Wilson R.K."/>
        </authorList>
    </citation>
    <scope>NUCLEOTIDE SEQUENCE [LARGE SCALE GENOMIC DNA]</scope>
    <source>
        <strain evidence="9">DSM 14469</strain>
    </source>
</reference>
<dbReference type="SUPFAM" id="SSF55874">
    <property type="entry name" value="ATPase domain of HSP90 chaperone/DNA topoisomerase II/histidine kinase"/>
    <property type="match status" value="1"/>
</dbReference>
<evidence type="ECO:0000256" key="3">
    <source>
        <dbReference type="ARBA" id="ARBA00012438"/>
    </source>
</evidence>
<dbReference type="PRINTS" id="PR00344">
    <property type="entry name" value="BCTRLSENSOR"/>
</dbReference>
<dbReference type="InterPro" id="IPR003594">
    <property type="entry name" value="HATPase_dom"/>
</dbReference>
<dbReference type="Pfam" id="PF00512">
    <property type="entry name" value="HisKA"/>
    <property type="match status" value="1"/>
</dbReference>
<keyword evidence="6 9" id="KW-0418">Kinase</keyword>
<dbReference type="InterPro" id="IPR050351">
    <property type="entry name" value="BphY/WalK/GraS-like"/>
</dbReference>
<evidence type="ECO:0000256" key="2">
    <source>
        <dbReference type="ARBA" id="ARBA00004370"/>
    </source>
</evidence>
<organism evidence="9 10">
    <name type="scientific">Marvinbryantia formatexigens DSM 14469</name>
    <dbReference type="NCBI Taxonomy" id="478749"/>
    <lineage>
        <taxon>Bacteria</taxon>
        <taxon>Bacillati</taxon>
        <taxon>Bacillota</taxon>
        <taxon>Clostridia</taxon>
        <taxon>Lachnospirales</taxon>
        <taxon>Lachnospiraceae</taxon>
        <taxon>Marvinbryantia</taxon>
    </lineage>
</organism>
<dbReference type="EC" id="2.7.13.3" evidence="3"/>
<dbReference type="Pfam" id="PF02518">
    <property type="entry name" value="HATPase_c"/>
    <property type="match status" value="1"/>
</dbReference>
<dbReference type="GO" id="GO:0000155">
    <property type="term" value="F:phosphorelay sensor kinase activity"/>
    <property type="evidence" value="ECO:0007669"/>
    <property type="project" value="InterPro"/>
</dbReference>
<proteinExistence type="predicted"/>
<dbReference type="InterPro" id="IPR036890">
    <property type="entry name" value="HATPase_C_sf"/>
</dbReference>
<dbReference type="PROSITE" id="PS50109">
    <property type="entry name" value="HIS_KIN"/>
    <property type="match status" value="1"/>
</dbReference>
<dbReference type="Gene3D" id="3.30.565.10">
    <property type="entry name" value="Histidine kinase-like ATPase, C-terminal domain"/>
    <property type="match status" value="1"/>
</dbReference>
<keyword evidence="4" id="KW-0597">Phosphoprotein</keyword>
<dbReference type="Gene3D" id="1.10.287.130">
    <property type="match status" value="1"/>
</dbReference>
<protein>
    <recommendedName>
        <fullName evidence="3">histidine kinase</fullName>
        <ecNumber evidence="3">2.7.13.3</ecNumber>
    </recommendedName>
</protein>
<feature type="non-terminal residue" evidence="9">
    <location>
        <position position="1"/>
    </location>
</feature>
<dbReference type="InterPro" id="IPR036097">
    <property type="entry name" value="HisK_dim/P_sf"/>
</dbReference>
<dbReference type="InterPro" id="IPR004358">
    <property type="entry name" value="Sig_transdc_His_kin-like_C"/>
</dbReference>
<dbReference type="SMART" id="SM00388">
    <property type="entry name" value="HisKA"/>
    <property type="match status" value="1"/>
</dbReference>
<comment type="catalytic activity">
    <reaction evidence="1">
        <text>ATP + protein L-histidine = ADP + protein N-phospho-L-histidine.</text>
        <dbReference type="EC" id="2.7.13.3"/>
    </reaction>
</comment>
<dbReference type="PANTHER" id="PTHR45453">
    <property type="entry name" value="PHOSPHATE REGULON SENSOR PROTEIN PHOR"/>
    <property type="match status" value="1"/>
</dbReference>
<keyword evidence="5" id="KW-0808">Transferase</keyword>
<evidence type="ECO:0000256" key="4">
    <source>
        <dbReference type="ARBA" id="ARBA00022553"/>
    </source>
</evidence>
<evidence type="ECO:0000313" key="10">
    <source>
        <dbReference type="Proteomes" id="UP000005561"/>
    </source>
</evidence>
<dbReference type="PANTHER" id="PTHR45453:SF1">
    <property type="entry name" value="PHOSPHATE REGULON SENSOR PROTEIN PHOR"/>
    <property type="match status" value="1"/>
</dbReference>
<accession>C6LDL2</accession>
<dbReference type="RefSeq" id="WP_006861504.1">
    <property type="nucleotide sequence ID" value="NZ_ACCL02000007.1"/>
</dbReference>
<evidence type="ECO:0000259" key="8">
    <source>
        <dbReference type="PROSITE" id="PS50109"/>
    </source>
</evidence>
<dbReference type="EMBL" id="ACCL02000007">
    <property type="protein sequence ID" value="EET61066.1"/>
    <property type="molecule type" value="Genomic_DNA"/>
</dbReference>
<comment type="subcellular location">
    <subcellularLocation>
        <location evidence="2">Membrane</location>
    </subcellularLocation>
</comment>
<evidence type="ECO:0000256" key="5">
    <source>
        <dbReference type="ARBA" id="ARBA00022679"/>
    </source>
</evidence>
<feature type="domain" description="Histidine kinase" evidence="8">
    <location>
        <begin position="40"/>
        <end position="255"/>
    </location>
</feature>
<evidence type="ECO:0000256" key="7">
    <source>
        <dbReference type="ARBA" id="ARBA00023012"/>
    </source>
</evidence>
<dbReference type="GO" id="GO:0004721">
    <property type="term" value="F:phosphoprotein phosphatase activity"/>
    <property type="evidence" value="ECO:0007669"/>
    <property type="project" value="TreeGrafter"/>
</dbReference>
<dbReference type="CDD" id="cd00082">
    <property type="entry name" value="HisKA"/>
    <property type="match status" value="1"/>
</dbReference>
<name>C6LDL2_9FIRM</name>
<dbReference type="Proteomes" id="UP000005561">
    <property type="component" value="Unassembled WGS sequence"/>
</dbReference>